<dbReference type="Proteomes" id="UP000017842">
    <property type="component" value="Unassembled WGS sequence"/>
</dbReference>
<sequence length="60" mass="7016">MRLIYQWLGNHLMNGGHRSFGLNKRRLPHYFNSKSPRVLASNPFIKPSDFFVDYFSSNVG</sequence>
<protein>
    <submittedName>
        <fullName evidence="1">Uncharacterized protein</fullName>
    </submittedName>
</protein>
<dbReference type="EMBL" id="AYLO01000008">
    <property type="protein sequence ID" value="ESS73941.1"/>
    <property type="molecule type" value="Genomic_DNA"/>
</dbReference>
<name>V5E303_9GAMM</name>
<accession>V5E303</accession>
<keyword evidence="2" id="KW-1185">Reference proteome</keyword>
<gene>
    <name evidence="1" type="ORF">MGMO_8c00780</name>
</gene>
<comment type="caution">
    <text evidence="1">The sequence shown here is derived from an EMBL/GenBank/DDBJ whole genome shotgun (WGS) entry which is preliminary data.</text>
</comment>
<proteinExistence type="predicted"/>
<evidence type="ECO:0000313" key="2">
    <source>
        <dbReference type="Proteomes" id="UP000017842"/>
    </source>
</evidence>
<reference evidence="1 2" key="1">
    <citation type="journal article" date="2013" name="Genome Announc.">
        <title>Draft Genome Sequence of the Methanotrophic Gammaproteobacterium Methyloglobulus morosus DSM 22980 Strain KoM1.</title>
        <authorList>
            <person name="Poehlein A."/>
            <person name="Deutzmann J.S."/>
            <person name="Daniel R."/>
            <person name="Simeonova D.D."/>
        </authorList>
    </citation>
    <scope>NUCLEOTIDE SEQUENCE [LARGE SCALE GENOMIC DNA]</scope>
    <source>
        <strain evidence="1 2">KoM1</strain>
    </source>
</reference>
<dbReference type="AlphaFoldDB" id="V5E303"/>
<evidence type="ECO:0000313" key="1">
    <source>
        <dbReference type="EMBL" id="ESS73941.1"/>
    </source>
</evidence>
<organism evidence="1 2">
    <name type="scientific">Methyloglobulus morosus KoM1</name>
    <dbReference type="NCBI Taxonomy" id="1116472"/>
    <lineage>
        <taxon>Bacteria</taxon>
        <taxon>Pseudomonadati</taxon>
        <taxon>Pseudomonadota</taxon>
        <taxon>Gammaproteobacteria</taxon>
        <taxon>Methylococcales</taxon>
        <taxon>Methylococcaceae</taxon>
        <taxon>Methyloglobulus</taxon>
    </lineage>
</organism>